<protein>
    <submittedName>
        <fullName evidence="3">Endoglucanase A</fullName>
    </submittedName>
</protein>
<dbReference type="OrthoDB" id="3180848at2759"/>
<evidence type="ECO:0000259" key="2">
    <source>
        <dbReference type="Pfam" id="PF12891"/>
    </source>
</evidence>
<dbReference type="Proteomes" id="UP000636479">
    <property type="component" value="Unassembled WGS sequence"/>
</dbReference>
<sequence length="762" mass="82349">MSWSFDSQAKMPAFLALLPLVGLLSASQSRADDIVIYADNALAAGWENWSWGSDINFAATDLFEGTSSAFINSSAWSALSTKLEGTFPNYAGLKFDIAGSQPDLTITIQSSTDGAVSPNILLSSISNTITPNAFTTVLIDFSNLPGSGAALGPGTWDRIVWQGGANGAAYHIDNIVVVQSIVVTPLFLSAEPLAANTIAVTTQGAVDFSTFTVSLNGKAVKISNTTSYVPVGTPSKSVTYLTLNTLFVPGTLLINTGVENGGNQVFNVTLPAVQYVSIVPGVNYTISPAIYGVNFPSSSQYVQDLGIGISRWGGNAVTAYNPNGHFTNAGNDWYFENRVADPPDADAWVNMVNTGGSSSFLVVPSLDWVAKDGSSYSYPASVYPGQAKTDPFNSDAGNGQLPNGSWITTTPSQTRAYTPWNTDMAKTWLQGLANKPDIIAVDNEIEIAASTHQDMHPDPINYDEELARVVNTSLAAKAALPNVKVAAPSTCAWWFYWTSMVGYTDNAAHNNIDFLPWFLAQMATAEKNHKKRLLDYLDIHFYYQADTSANDAAAKALRLRMTRALWDTTYVDESWVGVEPQQNHQWNPTRMSVIPRFRTLIDINYPGTKLSISEWNSQADTDLTGGLHAADVLGIFGREKVDAAMYWGTVDENGPIGLAFWLYRGFGTTFAANSAQVNLATPLPDTQGVYAGTEKGKLTLVIINKNPDKPIAFQVSNLPKGKYFLRHFGGQAGLAKWQTNIAVTSIDYIVVPAYTAVFFKQS</sequence>
<reference evidence="3" key="1">
    <citation type="submission" date="2020-05" db="EMBL/GenBank/DDBJ databases">
        <title>Mycena genomes resolve the evolution of fungal bioluminescence.</title>
        <authorList>
            <person name="Tsai I.J."/>
        </authorList>
    </citation>
    <scope>NUCLEOTIDE SEQUENCE</scope>
    <source>
        <strain evidence="3">171206Taipei</strain>
    </source>
</reference>
<dbReference type="Pfam" id="PF12891">
    <property type="entry name" value="Glyco_hydro_44"/>
    <property type="match status" value="1"/>
</dbReference>
<dbReference type="InterPro" id="IPR024745">
    <property type="entry name" value="GH44_cat"/>
</dbReference>
<dbReference type="AlphaFoldDB" id="A0A8H6W5J0"/>
<proteinExistence type="predicted"/>
<dbReference type="RefSeq" id="XP_037220588.1">
    <property type="nucleotide sequence ID" value="XM_037362667.1"/>
</dbReference>
<feature type="chain" id="PRO_5034576205" evidence="1">
    <location>
        <begin position="32"/>
        <end position="762"/>
    </location>
</feature>
<dbReference type="Gene3D" id="3.20.20.80">
    <property type="entry name" value="Glycosidases"/>
    <property type="match status" value="1"/>
</dbReference>
<keyword evidence="1" id="KW-0732">Signal</keyword>
<evidence type="ECO:0000313" key="3">
    <source>
        <dbReference type="EMBL" id="KAF7303616.1"/>
    </source>
</evidence>
<comment type="caution">
    <text evidence="3">The sequence shown here is derived from an EMBL/GenBank/DDBJ whole genome shotgun (WGS) entry which is preliminary data.</text>
</comment>
<gene>
    <name evidence="3" type="ORF">MIND_00590900</name>
</gene>
<feature type="domain" description="Glycoside hydrolase family 44 catalytic" evidence="2">
    <location>
        <begin position="326"/>
        <end position="545"/>
    </location>
</feature>
<dbReference type="GeneID" id="59345183"/>
<evidence type="ECO:0000313" key="4">
    <source>
        <dbReference type="Proteomes" id="UP000636479"/>
    </source>
</evidence>
<name>A0A8H6W5J0_9AGAR</name>
<dbReference type="Gene3D" id="2.60.120.430">
    <property type="entry name" value="Galactose-binding lectin"/>
    <property type="match status" value="1"/>
</dbReference>
<dbReference type="EMBL" id="JACAZF010000005">
    <property type="protein sequence ID" value="KAF7303616.1"/>
    <property type="molecule type" value="Genomic_DNA"/>
</dbReference>
<evidence type="ECO:0000256" key="1">
    <source>
        <dbReference type="SAM" id="SignalP"/>
    </source>
</evidence>
<organism evidence="3 4">
    <name type="scientific">Mycena indigotica</name>
    <dbReference type="NCBI Taxonomy" id="2126181"/>
    <lineage>
        <taxon>Eukaryota</taxon>
        <taxon>Fungi</taxon>
        <taxon>Dikarya</taxon>
        <taxon>Basidiomycota</taxon>
        <taxon>Agaricomycotina</taxon>
        <taxon>Agaricomycetes</taxon>
        <taxon>Agaricomycetidae</taxon>
        <taxon>Agaricales</taxon>
        <taxon>Marasmiineae</taxon>
        <taxon>Mycenaceae</taxon>
        <taxon>Mycena</taxon>
    </lineage>
</organism>
<keyword evidence="4" id="KW-1185">Reference proteome</keyword>
<dbReference type="SUPFAM" id="SSF51445">
    <property type="entry name" value="(Trans)glycosidases"/>
    <property type="match status" value="1"/>
</dbReference>
<feature type="signal peptide" evidence="1">
    <location>
        <begin position="1"/>
        <end position="31"/>
    </location>
</feature>
<dbReference type="InterPro" id="IPR017853">
    <property type="entry name" value="GH"/>
</dbReference>
<accession>A0A8H6W5J0</accession>